<keyword evidence="2" id="KW-0812">Transmembrane</keyword>
<dbReference type="GO" id="GO:0005737">
    <property type="term" value="C:cytoplasm"/>
    <property type="evidence" value="ECO:0007669"/>
    <property type="project" value="TreeGrafter"/>
</dbReference>
<proteinExistence type="predicted"/>
<keyword evidence="3" id="KW-1133">Transmembrane helix</keyword>
<gene>
    <name evidence="6" type="ORF">C5167_006206</name>
</gene>
<accession>A0A4Y7JDL9</accession>
<dbReference type="Pfam" id="PF03124">
    <property type="entry name" value="EXS"/>
    <property type="match status" value="1"/>
</dbReference>
<evidence type="ECO:0000313" key="6">
    <source>
        <dbReference type="EMBL" id="RZC58897.1"/>
    </source>
</evidence>
<sequence>MWPSFVGSNSTLSISSVFRLVQCTWLHFSPPLKELESRVLEVVPPPTWLSVVKQVGQLSLIFLSRMYYRSSPQVWSSYYQPAWIGVLIALSVFSIYSDLFIDWNLGISNWLFGAPTVTTQIFTGARRWWYYGFIVLDIFFRVSWAWRFSDLQSIWLPFALSLVEIFRRAMWFPLRIEGWQVSLSIGPRGAAAAGGVIELPPTVTDLSEFNLHVSLPSRNFMGSRARTAHSDSEGPPSSFLAYSNLILSNTVQVQVQLTCMILISLRGIIPALKHLKFVVDDISTTDRKVAYIQFLKREAGETAISSPDAVMQYWVSV</sequence>
<feature type="domain" description="EXS" evidence="5">
    <location>
        <begin position="1"/>
        <end position="211"/>
    </location>
</feature>
<reference evidence="6 7" key="1">
    <citation type="journal article" date="2018" name="Science">
        <title>The opium poppy genome and morphinan production.</title>
        <authorList>
            <person name="Guo L."/>
            <person name="Winzer T."/>
            <person name="Yang X."/>
            <person name="Li Y."/>
            <person name="Ning Z."/>
            <person name="He Z."/>
            <person name="Teodor R."/>
            <person name="Lu Y."/>
            <person name="Bowser T.A."/>
            <person name="Graham I.A."/>
            <person name="Ye K."/>
        </authorList>
    </citation>
    <scope>NUCLEOTIDE SEQUENCE [LARGE SCALE GENOMIC DNA]</scope>
    <source>
        <strain evidence="7">cv. HN1</strain>
        <tissue evidence="6">Leaves</tissue>
    </source>
</reference>
<evidence type="ECO:0000259" key="5">
    <source>
        <dbReference type="PROSITE" id="PS51380"/>
    </source>
</evidence>
<dbReference type="GO" id="GO:0016020">
    <property type="term" value="C:membrane"/>
    <property type="evidence" value="ECO:0007669"/>
    <property type="project" value="UniProtKB-SubCell"/>
</dbReference>
<protein>
    <recommendedName>
        <fullName evidence="5">EXS domain-containing protein</fullName>
    </recommendedName>
</protein>
<evidence type="ECO:0000256" key="1">
    <source>
        <dbReference type="ARBA" id="ARBA00004141"/>
    </source>
</evidence>
<dbReference type="Gramene" id="RZC58897">
    <property type="protein sequence ID" value="RZC58897"/>
    <property type="gene ID" value="C5167_006206"/>
</dbReference>
<dbReference type="PANTHER" id="PTHR10783:SF46">
    <property type="entry name" value="PROTEIN ERD1 HOMOLOG 2"/>
    <property type="match status" value="1"/>
</dbReference>
<evidence type="ECO:0000256" key="3">
    <source>
        <dbReference type="ARBA" id="ARBA00022989"/>
    </source>
</evidence>
<evidence type="ECO:0000256" key="2">
    <source>
        <dbReference type="ARBA" id="ARBA00022692"/>
    </source>
</evidence>
<organism evidence="6 7">
    <name type="scientific">Papaver somniferum</name>
    <name type="common">Opium poppy</name>
    <dbReference type="NCBI Taxonomy" id="3469"/>
    <lineage>
        <taxon>Eukaryota</taxon>
        <taxon>Viridiplantae</taxon>
        <taxon>Streptophyta</taxon>
        <taxon>Embryophyta</taxon>
        <taxon>Tracheophyta</taxon>
        <taxon>Spermatophyta</taxon>
        <taxon>Magnoliopsida</taxon>
        <taxon>Ranunculales</taxon>
        <taxon>Papaveraceae</taxon>
        <taxon>Papaveroideae</taxon>
        <taxon>Papaver</taxon>
    </lineage>
</organism>
<dbReference type="AlphaFoldDB" id="A0A4Y7JDL9"/>
<dbReference type="PROSITE" id="PS51380">
    <property type="entry name" value="EXS"/>
    <property type="match status" value="1"/>
</dbReference>
<comment type="subcellular location">
    <subcellularLocation>
        <location evidence="1">Membrane</location>
        <topology evidence="1">Multi-pass membrane protein</topology>
    </subcellularLocation>
</comment>
<evidence type="ECO:0000256" key="4">
    <source>
        <dbReference type="ARBA" id="ARBA00023136"/>
    </source>
</evidence>
<dbReference type="PANTHER" id="PTHR10783">
    <property type="entry name" value="XENOTROPIC AND POLYTROPIC RETROVIRUS RECEPTOR 1-RELATED"/>
    <property type="match status" value="1"/>
</dbReference>
<dbReference type="InterPro" id="IPR004342">
    <property type="entry name" value="EXS_C"/>
</dbReference>
<name>A0A4Y7JDL9_PAPSO</name>
<evidence type="ECO:0000313" key="7">
    <source>
        <dbReference type="Proteomes" id="UP000316621"/>
    </source>
</evidence>
<keyword evidence="4" id="KW-0472">Membrane</keyword>
<dbReference type="Proteomes" id="UP000316621">
    <property type="component" value="Chromosome 4"/>
</dbReference>
<keyword evidence="7" id="KW-1185">Reference proteome</keyword>
<dbReference type="EMBL" id="CM010718">
    <property type="protein sequence ID" value="RZC58897.1"/>
    <property type="molecule type" value="Genomic_DNA"/>
</dbReference>